<gene>
    <name evidence="1" type="ORF">BO80DRAFT_263687</name>
</gene>
<evidence type="ECO:0000313" key="2">
    <source>
        <dbReference type="Proteomes" id="UP000249402"/>
    </source>
</evidence>
<dbReference type="GeneID" id="37219632"/>
<dbReference type="EMBL" id="KZ824493">
    <property type="protein sequence ID" value="RAK95426.1"/>
    <property type="molecule type" value="Genomic_DNA"/>
</dbReference>
<dbReference type="OrthoDB" id="10545744at2759"/>
<keyword evidence="2" id="KW-1185">Reference proteome</keyword>
<dbReference type="AlphaFoldDB" id="A0A395GJN1"/>
<reference evidence="1 2" key="1">
    <citation type="submission" date="2018-02" db="EMBL/GenBank/DDBJ databases">
        <title>The genomes of Aspergillus section Nigri reveals drivers in fungal speciation.</title>
        <authorList>
            <consortium name="DOE Joint Genome Institute"/>
            <person name="Vesth T.C."/>
            <person name="Nybo J."/>
            <person name="Theobald S."/>
            <person name="Brandl J."/>
            <person name="Frisvad J.C."/>
            <person name="Nielsen K.F."/>
            <person name="Lyhne E.K."/>
            <person name="Kogle M.E."/>
            <person name="Kuo A."/>
            <person name="Riley R."/>
            <person name="Clum A."/>
            <person name="Nolan M."/>
            <person name="Lipzen A."/>
            <person name="Salamov A."/>
            <person name="Henrissat B."/>
            <person name="Wiebenga A."/>
            <person name="De vries R.P."/>
            <person name="Grigoriev I.V."/>
            <person name="Mortensen U.H."/>
            <person name="Andersen M.R."/>
            <person name="Baker S.E."/>
        </authorList>
    </citation>
    <scope>NUCLEOTIDE SEQUENCE [LARGE SCALE GENOMIC DNA]</scope>
    <source>
        <strain evidence="1 2">CBS 121593</strain>
    </source>
</reference>
<dbReference type="Proteomes" id="UP000249402">
    <property type="component" value="Unassembled WGS sequence"/>
</dbReference>
<accession>A0A395GJN1</accession>
<proteinExistence type="predicted"/>
<dbReference type="VEuPathDB" id="FungiDB:BO80DRAFT_263687"/>
<sequence>MISSLAADSFFAYGMFFERMRWMSDWPTLEHLHRCQSTWHMFLSTPVVIVPSTFTLSIDNQLFRSAILSGWHELLFIHTYSVSYFPPLS</sequence>
<protein>
    <submittedName>
        <fullName evidence="1">Uncharacterized protein</fullName>
    </submittedName>
</protein>
<organism evidence="1 2">
    <name type="scientific">Aspergillus ibericus CBS 121593</name>
    <dbReference type="NCBI Taxonomy" id="1448316"/>
    <lineage>
        <taxon>Eukaryota</taxon>
        <taxon>Fungi</taxon>
        <taxon>Dikarya</taxon>
        <taxon>Ascomycota</taxon>
        <taxon>Pezizomycotina</taxon>
        <taxon>Eurotiomycetes</taxon>
        <taxon>Eurotiomycetidae</taxon>
        <taxon>Eurotiales</taxon>
        <taxon>Aspergillaceae</taxon>
        <taxon>Aspergillus</taxon>
        <taxon>Aspergillus subgen. Circumdati</taxon>
    </lineage>
</organism>
<dbReference type="RefSeq" id="XP_025569754.1">
    <property type="nucleotide sequence ID" value="XM_025714767.1"/>
</dbReference>
<name>A0A395GJN1_9EURO</name>
<evidence type="ECO:0000313" key="1">
    <source>
        <dbReference type="EMBL" id="RAK95426.1"/>
    </source>
</evidence>